<gene>
    <name evidence="1" type="ORF">N1851_017028</name>
</gene>
<sequence>MDRNLRGRVCVRGGRGGQRRQRTVISNEIRATVIDHVLVHGMSMREAGQRVQPNISRFTVSTIIRRFKIFKISCKPCVEACQAWIRHARGLFPHCLARQNVACDVDEVLWPDPVWRHDAVAE</sequence>
<dbReference type="EMBL" id="JAOPHQ010003127">
    <property type="protein sequence ID" value="KAK0144685.1"/>
    <property type="molecule type" value="Genomic_DNA"/>
</dbReference>
<name>A0AA47MR59_MERPO</name>
<reference evidence="1" key="1">
    <citation type="journal article" date="2023" name="Front. Mar. Sci.">
        <title>A new Merluccius polli reference genome to investigate the effects of global change in West African waters.</title>
        <authorList>
            <person name="Mateo J.L."/>
            <person name="Blanco-Fernandez C."/>
            <person name="Garcia-Vazquez E."/>
            <person name="Machado-Schiaffino G."/>
        </authorList>
    </citation>
    <scope>NUCLEOTIDE SEQUENCE</scope>
    <source>
        <strain evidence="1">C29</strain>
        <tissue evidence="1">Fin</tissue>
    </source>
</reference>
<comment type="caution">
    <text evidence="1">The sequence shown here is derived from an EMBL/GenBank/DDBJ whole genome shotgun (WGS) entry which is preliminary data.</text>
</comment>
<accession>A0AA47MR59</accession>
<organism evidence="1 2">
    <name type="scientific">Merluccius polli</name>
    <name type="common">Benguela hake</name>
    <name type="synonym">Merluccius cadenati</name>
    <dbReference type="NCBI Taxonomy" id="89951"/>
    <lineage>
        <taxon>Eukaryota</taxon>
        <taxon>Metazoa</taxon>
        <taxon>Chordata</taxon>
        <taxon>Craniata</taxon>
        <taxon>Vertebrata</taxon>
        <taxon>Euteleostomi</taxon>
        <taxon>Actinopterygii</taxon>
        <taxon>Neopterygii</taxon>
        <taxon>Teleostei</taxon>
        <taxon>Neoteleostei</taxon>
        <taxon>Acanthomorphata</taxon>
        <taxon>Zeiogadaria</taxon>
        <taxon>Gadariae</taxon>
        <taxon>Gadiformes</taxon>
        <taxon>Gadoidei</taxon>
        <taxon>Merlucciidae</taxon>
        <taxon>Merluccius</taxon>
    </lineage>
</organism>
<keyword evidence="2" id="KW-1185">Reference proteome</keyword>
<proteinExistence type="predicted"/>
<evidence type="ECO:0000313" key="2">
    <source>
        <dbReference type="Proteomes" id="UP001174136"/>
    </source>
</evidence>
<protein>
    <submittedName>
        <fullName evidence="1">Uncharacterized protein</fullName>
    </submittedName>
</protein>
<evidence type="ECO:0000313" key="1">
    <source>
        <dbReference type="EMBL" id="KAK0144685.1"/>
    </source>
</evidence>
<dbReference type="AlphaFoldDB" id="A0AA47MR59"/>
<dbReference type="Proteomes" id="UP001174136">
    <property type="component" value="Unassembled WGS sequence"/>
</dbReference>